<dbReference type="InterPro" id="IPR001965">
    <property type="entry name" value="Znf_PHD"/>
</dbReference>
<keyword evidence="4" id="KW-0862">Zinc</keyword>
<keyword evidence="2" id="KW-0479">Metal-binding</keyword>
<dbReference type="GO" id="GO:0003682">
    <property type="term" value="F:chromatin binding"/>
    <property type="evidence" value="ECO:0007669"/>
    <property type="project" value="EnsemblFungi"/>
</dbReference>
<dbReference type="AlphaFoldDB" id="A7TS78"/>
<dbReference type="GO" id="GO:0000781">
    <property type="term" value="C:chromosome, telomeric region"/>
    <property type="evidence" value="ECO:0007669"/>
    <property type="project" value="GOC"/>
</dbReference>
<dbReference type="HOGENOM" id="CLU_045707_0_0_1"/>
<dbReference type="InterPro" id="IPR037869">
    <property type="entry name" value="Spp1/CFP1"/>
</dbReference>
<feature type="domain" description="PHD-type" evidence="7">
    <location>
        <begin position="24"/>
        <end position="74"/>
    </location>
</feature>
<dbReference type="RefSeq" id="XP_001642735.1">
    <property type="nucleotide sequence ID" value="XM_001642685.1"/>
</dbReference>
<sequence>MIVELPDWCPPYSSLKVDSVTNEDVYCICKKPDNGELMVGCDGCDDWFHFKCLHISTKYKELVSSFYCPYCQAGITGNKNEEDDVEEVHHKTLWKRKCRLQDCYKPCQDNSKYCSGEHGEEYMRSIVMRVKIQGNNDSNKDYAFVQKLVQSSGTADKFKIFGESDFTKKDIDPKLNVELFDKLIMNDTNLKELQEKEIEINQQQIPDVESKLESLDKYLQWLKALNAKLTEVEGATIVEPKKKGNRKKTKSNHSKRICGFTNDIISIPNTDEFTESYSQDSTTHQGICTKIKCAKHHDWASMLIARHNQDLRTLETYSERLNLLIKMRKEQLNIQFYEKLIK</sequence>
<dbReference type="GO" id="GO:0031509">
    <property type="term" value="P:subtelomeric heterochromatin formation"/>
    <property type="evidence" value="ECO:0007669"/>
    <property type="project" value="EnsemblFungi"/>
</dbReference>
<evidence type="ECO:0000256" key="5">
    <source>
        <dbReference type="ARBA" id="ARBA00023242"/>
    </source>
</evidence>
<dbReference type="GO" id="GO:0008270">
    <property type="term" value="F:zinc ion binding"/>
    <property type="evidence" value="ECO:0007669"/>
    <property type="project" value="UniProtKB-KW"/>
</dbReference>
<dbReference type="eggNOG" id="KOG1632">
    <property type="taxonomic scope" value="Eukaryota"/>
</dbReference>
<evidence type="ECO:0000256" key="2">
    <source>
        <dbReference type="ARBA" id="ARBA00022723"/>
    </source>
</evidence>
<dbReference type="OrthoDB" id="436852at2759"/>
<dbReference type="GO" id="GO:0042800">
    <property type="term" value="F:histone H3K4 methyltransferase activity"/>
    <property type="evidence" value="ECO:0007669"/>
    <property type="project" value="EnsemblFungi"/>
</dbReference>
<evidence type="ECO:0000256" key="3">
    <source>
        <dbReference type="ARBA" id="ARBA00022771"/>
    </source>
</evidence>
<evidence type="ECO:0000256" key="4">
    <source>
        <dbReference type="ARBA" id="ARBA00022833"/>
    </source>
</evidence>
<keyword evidence="9" id="KW-1185">Reference proteome</keyword>
<keyword evidence="3 6" id="KW-0863">Zinc-finger</keyword>
<dbReference type="InterPro" id="IPR013083">
    <property type="entry name" value="Znf_RING/FYVE/PHD"/>
</dbReference>
<evidence type="ECO:0000313" key="8">
    <source>
        <dbReference type="EMBL" id="EDO14877.1"/>
    </source>
</evidence>
<organism evidence="9">
    <name type="scientific">Vanderwaltozyma polyspora (strain ATCC 22028 / DSM 70294 / BCRC 21397 / CBS 2163 / NBRC 10782 / NRRL Y-8283 / UCD 57-17)</name>
    <name type="common">Kluyveromyces polysporus</name>
    <dbReference type="NCBI Taxonomy" id="436907"/>
    <lineage>
        <taxon>Eukaryota</taxon>
        <taxon>Fungi</taxon>
        <taxon>Dikarya</taxon>
        <taxon>Ascomycota</taxon>
        <taxon>Saccharomycotina</taxon>
        <taxon>Saccharomycetes</taxon>
        <taxon>Saccharomycetales</taxon>
        <taxon>Saccharomycetaceae</taxon>
        <taxon>Vanderwaltozyma</taxon>
    </lineage>
</organism>
<dbReference type="PANTHER" id="PTHR46174:SF1">
    <property type="entry name" value="CXXC-TYPE ZINC FINGER PROTEIN 1"/>
    <property type="match status" value="1"/>
</dbReference>
<dbReference type="FunCoup" id="A7TS78">
    <property type="interactions" value="124"/>
</dbReference>
<dbReference type="OMA" id="WCPPYSS"/>
<dbReference type="GO" id="GO:0045893">
    <property type="term" value="P:positive regulation of DNA-templated transcription"/>
    <property type="evidence" value="ECO:0007669"/>
    <property type="project" value="TreeGrafter"/>
</dbReference>
<dbReference type="STRING" id="436907.A7TS78"/>
<dbReference type="KEGG" id="vpo:Kpol_1012p4"/>
<dbReference type="Gene3D" id="3.30.40.10">
    <property type="entry name" value="Zinc/RING finger domain, C3HC4 (zinc finger)"/>
    <property type="match status" value="1"/>
</dbReference>
<evidence type="ECO:0000259" key="7">
    <source>
        <dbReference type="PROSITE" id="PS50016"/>
    </source>
</evidence>
<keyword evidence="5" id="KW-0539">Nucleus</keyword>
<dbReference type="GO" id="GO:1903341">
    <property type="term" value="P:regulation of meiotic DNA double-strand break formation"/>
    <property type="evidence" value="ECO:0007669"/>
    <property type="project" value="EnsemblFungi"/>
</dbReference>
<dbReference type="Pfam" id="PF00628">
    <property type="entry name" value="PHD"/>
    <property type="match status" value="1"/>
</dbReference>
<name>A7TS78_VANPO</name>
<dbReference type="SMART" id="SM00249">
    <property type="entry name" value="PHD"/>
    <property type="match status" value="1"/>
</dbReference>
<dbReference type="EMBL" id="DS480501">
    <property type="protein sequence ID" value="EDO14877.1"/>
    <property type="molecule type" value="Genomic_DNA"/>
</dbReference>
<evidence type="ECO:0000313" key="9">
    <source>
        <dbReference type="Proteomes" id="UP000000267"/>
    </source>
</evidence>
<dbReference type="Proteomes" id="UP000000267">
    <property type="component" value="Unassembled WGS sequence"/>
</dbReference>
<dbReference type="PROSITE" id="PS50016">
    <property type="entry name" value="ZF_PHD_2"/>
    <property type="match status" value="1"/>
</dbReference>
<proteinExistence type="predicted"/>
<dbReference type="InParanoid" id="A7TS78"/>
<dbReference type="InterPro" id="IPR011011">
    <property type="entry name" value="Znf_FYVE_PHD"/>
</dbReference>
<dbReference type="GO" id="GO:0140002">
    <property type="term" value="F:histone H3K4me3 reader activity"/>
    <property type="evidence" value="ECO:0007669"/>
    <property type="project" value="EnsemblFungi"/>
</dbReference>
<dbReference type="GO" id="GO:0005829">
    <property type="term" value="C:cytosol"/>
    <property type="evidence" value="ECO:0007669"/>
    <property type="project" value="EnsemblFungi"/>
</dbReference>
<dbReference type="PROSITE" id="PS01359">
    <property type="entry name" value="ZF_PHD_1"/>
    <property type="match status" value="1"/>
</dbReference>
<dbReference type="InterPro" id="IPR019787">
    <property type="entry name" value="Znf_PHD-finger"/>
</dbReference>
<dbReference type="GeneID" id="5542908"/>
<dbReference type="GO" id="GO:0048188">
    <property type="term" value="C:Set1C/COMPASS complex"/>
    <property type="evidence" value="ECO:0007669"/>
    <property type="project" value="EnsemblFungi"/>
</dbReference>
<evidence type="ECO:0000256" key="1">
    <source>
        <dbReference type="ARBA" id="ARBA00004123"/>
    </source>
</evidence>
<dbReference type="PANTHER" id="PTHR46174">
    <property type="entry name" value="CXXC-TYPE ZINC FINGER PROTEIN 1"/>
    <property type="match status" value="1"/>
</dbReference>
<dbReference type="InterPro" id="IPR019786">
    <property type="entry name" value="Zinc_finger_PHD-type_CS"/>
</dbReference>
<comment type="subcellular location">
    <subcellularLocation>
        <location evidence="1">Nucleus</location>
    </subcellularLocation>
</comment>
<protein>
    <recommendedName>
        <fullName evidence="7">PHD-type domain-containing protein</fullName>
    </recommendedName>
</protein>
<gene>
    <name evidence="8" type="ORF">Kpol_1012p4</name>
</gene>
<dbReference type="PhylomeDB" id="A7TS78"/>
<reference evidence="8 9" key="1">
    <citation type="journal article" date="2007" name="Proc. Natl. Acad. Sci. U.S.A.">
        <title>Independent sorting-out of thousands of duplicated gene pairs in two yeast species descended from a whole-genome duplication.</title>
        <authorList>
            <person name="Scannell D.R."/>
            <person name="Frank A.C."/>
            <person name="Conant G.C."/>
            <person name="Byrne K.P."/>
            <person name="Woolfit M."/>
            <person name="Wolfe K.H."/>
        </authorList>
    </citation>
    <scope>NUCLEOTIDE SEQUENCE [LARGE SCALE GENOMIC DNA]</scope>
    <source>
        <strain evidence="9">ATCC 22028 / DSM 70294 / BCRC 21397 / CBS 2163 / NBRC 10782 / NRRL Y-8283 / UCD 57-17</strain>
    </source>
</reference>
<dbReference type="SUPFAM" id="SSF57903">
    <property type="entry name" value="FYVE/PHD zinc finger"/>
    <property type="match status" value="1"/>
</dbReference>
<evidence type="ECO:0000256" key="6">
    <source>
        <dbReference type="PROSITE-ProRule" id="PRU00146"/>
    </source>
</evidence>
<accession>A7TS78</accession>